<evidence type="ECO:0000313" key="1">
    <source>
        <dbReference type="EMBL" id="KAF9653312.1"/>
    </source>
</evidence>
<evidence type="ECO:0000313" key="2">
    <source>
        <dbReference type="Proteomes" id="UP000886501"/>
    </source>
</evidence>
<reference evidence="1" key="2">
    <citation type="journal article" date="2020" name="Nat. Commun.">
        <title>Large-scale genome sequencing of mycorrhizal fungi provides insights into the early evolution of symbiotic traits.</title>
        <authorList>
            <person name="Miyauchi S."/>
            <person name="Kiss E."/>
            <person name="Kuo A."/>
            <person name="Drula E."/>
            <person name="Kohler A."/>
            <person name="Sanchez-Garcia M."/>
            <person name="Morin E."/>
            <person name="Andreopoulos B."/>
            <person name="Barry K.W."/>
            <person name="Bonito G."/>
            <person name="Buee M."/>
            <person name="Carver A."/>
            <person name="Chen C."/>
            <person name="Cichocki N."/>
            <person name="Clum A."/>
            <person name="Culley D."/>
            <person name="Crous P.W."/>
            <person name="Fauchery L."/>
            <person name="Girlanda M."/>
            <person name="Hayes R.D."/>
            <person name="Keri Z."/>
            <person name="LaButti K."/>
            <person name="Lipzen A."/>
            <person name="Lombard V."/>
            <person name="Magnuson J."/>
            <person name="Maillard F."/>
            <person name="Murat C."/>
            <person name="Nolan M."/>
            <person name="Ohm R.A."/>
            <person name="Pangilinan J."/>
            <person name="Pereira M.F."/>
            <person name="Perotto S."/>
            <person name="Peter M."/>
            <person name="Pfister S."/>
            <person name="Riley R."/>
            <person name="Sitrit Y."/>
            <person name="Stielow J.B."/>
            <person name="Szollosi G."/>
            <person name="Zifcakova L."/>
            <person name="Stursova M."/>
            <person name="Spatafora J.W."/>
            <person name="Tedersoo L."/>
            <person name="Vaario L.M."/>
            <person name="Yamada A."/>
            <person name="Yan M."/>
            <person name="Wang P."/>
            <person name="Xu J."/>
            <person name="Bruns T."/>
            <person name="Baldrian P."/>
            <person name="Vilgalys R."/>
            <person name="Dunand C."/>
            <person name="Henrissat B."/>
            <person name="Grigoriev I.V."/>
            <person name="Hibbett D."/>
            <person name="Nagy L.G."/>
            <person name="Martin F.M."/>
        </authorList>
    </citation>
    <scope>NUCLEOTIDE SEQUENCE</scope>
    <source>
        <strain evidence="1">P2</strain>
    </source>
</reference>
<keyword evidence="2" id="KW-1185">Reference proteome</keyword>
<reference evidence="1" key="1">
    <citation type="submission" date="2019-10" db="EMBL/GenBank/DDBJ databases">
        <authorList>
            <consortium name="DOE Joint Genome Institute"/>
            <person name="Kuo A."/>
            <person name="Miyauchi S."/>
            <person name="Kiss E."/>
            <person name="Drula E."/>
            <person name="Kohler A."/>
            <person name="Sanchez-Garcia M."/>
            <person name="Andreopoulos B."/>
            <person name="Barry K.W."/>
            <person name="Bonito G."/>
            <person name="Buee M."/>
            <person name="Carver A."/>
            <person name="Chen C."/>
            <person name="Cichocki N."/>
            <person name="Clum A."/>
            <person name="Culley D."/>
            <person name="Crous P.W."/>
            <person name="Fauchery L."/>
            <person name="Girlanda M."/>
            <person name="Hayes R."/>
            <person name="Keri Z."/>
            <person name="Labutti K."/>
            <person name="Lipzen A."/>
            <person name="Lombard V."/>
            <person name="Magnuson J."/>
            <person name="Maillard F."/>
            <person name="Morin E."/>
            <person name="Murat C."/>
            <person name="Nolan M."/>
            <person name="Ohm R."/>
            <person name="Pangilinan J."/>
            <person name="Pereira M."/>
            <person name="Perotto S."/>
            <person name="Peter M."/>
            <person name="Riley R."/>
            <person name="Sitrit Y."/>
            <person name="Stielow B."/>
            <person name="Szollosi G."/>
            <person name="Zifcakova L."/>
            <person name="Stursova M."/>
            <person name="Spatafora J.W."/>
            <person name="Tedersoo L."/>
            <person name="Vaario L.-M."/>
            <person name="Yamada A."/>
            <person name="Yan M."/>
            <person name="Wang P."/>
            <person name="Xu J."/>
            <person name="Bruns T."/>
            <person name="Baldrian P."/>
            <person name="Vilgalys R."/>
            <person name="Henrissat B."/>
            <person name="Grigoriev I.V."/>
            <person name="Hibbett D."/>
            <person name="Nagy L.G."/>
            <person name="Martin F.M."/>
        </authorList>
    </citation>
    <scope>NUCLEOTIDE SEQUENCE</scope>
    <source>
        <strain evidence="1">P2</strain>
    </source>
</reference>
<name>A0ACB6ZUJ8_THEGA</name>
<gene>
    <name evidence="1" type="ORF">BDM02DRAFT_3182854</name>
</gene>
<sequence length="815" mass="91383">MEALRTPNIVPLLGATTYPFQLISGWMPGSNLTEHITNHPDADRLGLVGASRVVVYEILAPHQLSGVAEGLNYFHSRNMIHGDLNGVLDFTKSPDSISIALGDQGHTVQWTAPEILNKQGIYSKEADIFSFAMITIEHNHVGNYRWKATATANPPNHDGLVMGVDNNAGSRKLASDYRRQKCYDGPWGFEGANILIDQHGHTRLVDFGLLTIVSDPTNPTVSSSYTPAGTTKWMSPELLDPERFGPKDGRLTKGSDCHALGMVIYEVLNGRAPFALDRDCVVIRKVIEGNVLKNLKVKKGVEAVLECLDRVSMTLKTPPPSADGSVDDPPQAITFHTLTFSSSTAATLPPTLRKHQRSGSSSDSQWTSDALIRRASLEANIVRDLVNLFFTHCHPGRMMVHKPTFMAALSQNRVTSHLILAMSAMSAPFSQSLTVKSQPPRLAGIKFYEDAVNILFDSSGRLIREANLQTVQTLCLLEMHDVVAQHSWTKCYRYLDIATKILFETLDIASPESPPLSPKPTIQEMTRMTERESCTRNVGRFSAENMLMRLPVHETSFELGIQSQTPEHLDEMAPKTNYAPEFGHLTRITALFSQMEEAVGIVDDDDRFVSAMQEAKTALRAWEDSLPEHLRYTEENLYMMSSVYETAANTGPWCFFYMHALHSYCEMSASSEMQKRFTSGRFVVPKQATDAGDRCLRILKSVDSRAKDSHYLVTPALWIVSRYFKDNAAMLSIDSDFETVWGWKACEISETWRRHNEARKLEVGQSQRTTTGGSEGPLQQRRRRRRRLRRLMLRTILTNQPSSSITSRFPEDLER</sequence>
<organism evidence="1 2">
    <name type="scientific">Thelephora ganbajun</name>
    <name type="common">Ganba fungus</name>
    <dbReference type="NCBI Taxonomy" id="370292"/>
    <lineage>
        <taxon>Eukaryota</taxon>
        <taxon>Fungi</taxon>
        <taxon>Dikarya</taxon>
        <taxon>Basidiomycota</taxon>
        <taxon>Agaricomycotina</taxon>
        <taxon>Agaricomycetes</taxon>
        <taxon>Thelephorales</taxon>
        <taxon>Thelephoraceae</taxon>
        <taxon>Thelephora</taxon>
    </lineage>
</organism>
<dbReference type="Proteomes" id="UP000886501">
    <property type="component" value="Unassembled WGS sequence"/>
</dbReference>
<protein>
    <submittedName>
        <fullName evidence="1">Uncharacterized protein</fullName>
    </submittedName>
</protein>
<comment type="caution">
    <text evidence="1">The sequence shown here is derived from an EMBL/GenBank/DDBJ whole genome shotgun (WGS) entry which is preliminary data.</text>
</comment>
<proteinExistence type="predicted"/>
<dbReference type="EMBL" id="MU117964">
    <property type="protein sequence ID" value="KAF9653312.1"/>
    <property type="molecule type" value="Genomic_DNA"/>
</dbReference>
<accession>A0ACB6ZUJ8</accession>